<dbReference type="GO" id="GO:0004368">
    <property type="term" value="F:glycerol-3-phosphate dehydrogenase (quinone) activity"/>
    <property type="evidence" value="ECO:0007669"/>
    <property type="project" value="UniProtKB-EC"/>
</dbReference>
<dbReference type="InterPro" id="IPR003953">
    <property type="entry name" value="FAD-dep_OxRdtase_2_FAD-bd"/>
</dbReference>
<dbReference type="Pfam" id="PF00890">
    <property type="entry name" value="FAD_binding_2"/>
    <property type="match status" value="1"/>
</dbReference>
<keyword evidence="3 5" id="KW-0560">Oxidoreductase</keyword>
<keyword evidence="6" id="KW-1185">Reference proteome</keyword>
<protein>
    <submittedName>
        <fullName evidence="5">Anaerobic glycerol-3-phosphate dehydrogenase subunit B</fullName>
        <ecNumber evidence="5">1.1.5.3</ecNumber>
    </submittedName>
</protein>
<dbReference type="PIRSF" id="PIRSF000141">
    <property type="entry name" value="Anaerobic_G3P_dh"/>
    <property type="match status" value="1"/>
</dbReference>
<keyword evidence="2" id="KW-0288">FMN</keyword>
<dbReference type="Gene3D" id="3.50.50.60">
    <property type="entry name" value="FAD/NAD(P)-binding domain"/>
    <property type="match status" value="2"/>
</dbReference>
<dbReference type="Proteomes" id="UP000515847">
    <property type="component" value="Chromosome"/>
</dbReference>
<dbReference type="NCBIfam" id="TIGR03378">
    <property type="entry name" value="glycerol3P_GlpB"/>
    <property type="match status" value="1"/>
</dbReference>
<gene>
    <name evidence="5" type="primary">glpB</name>
    <name evidence="5" type="ORF">BR63_11900</name>
</gene>
<evidence type="ECO:0000256" key="2">
    <source>
        <dbReference type="ARBA" id="ARBA00022643"/>
    </source>
</evidence>
<accession>A0A7G6E4E9</accession>
<dbReference type="InterPro" id="IPR009158">
    <property type="entry name" value="G3P_DH_GlpB_su"/>
</dbReference>
<evidence type="ECO:0000313" key="6">
    <source>
        <dbReference type="Proteomes" id="UP000515847"/>
    </source>
</evidence>
<dbReference type="InterPro" id="IPR050315">
    <property type="entry name" value="FAD-oxidoreductase_2"/>
</dbReference>
<dbReference type="RefSeq" id="WP_034420392.1">
    <property type="nucleotide sequence ID" value="NZ_CP045798.1"/>
</dbReference>
<dbReference type="OrthoDB" id="140595at2"/>
<dbReference type="InterPro" id="IPR036188">
    <property type="entry name" value="FAD/NAD-bd_sf"/>
</dbReference>
<evidence type="ECO:0000256" key="3">
    <source>
        <dbReference type="ARBA" id="ARBA00023002"/>
    </source>
</evidence>
<evidence type="ECO:0000313" key="5">
    <source>
        <dbReference type="EMBL" id="QNB46953.1"/>
    </source>
</evidence>
<dbReference type="AlphaFoldDB" id="A0A7G6E4E9"/>
<dbReference type="SUPFAM" id="SSF51905">
    <property type="entry name" value="FAD/NAD(P)-binding domain"/>
    <property type="match status" value="1"/>
</dbReference>
<dbReference type="EMBL" id="CP045798">
    <property type="protein sequence ID" value="QNB46953.1"/>
    <property type="molecule type" value="Genomic_DNA"/>
</dbReference>
<organism evidence="5 6">
    <name type="scientific">Thermanaerosceptrum fracticalcis</name>
    <dbReference type="NCBI Taxonomy" id="1712410"/>
    <lineage>
        <taxon>Bacteria</taxon>
        <taxon>Bacillati</taxon>
        <taxon>Bacillota</taxon>
        <taxon>Clostridia</taxon>
        <taxon>Eubacteriales</taxon>
        <taxon>Peptococcaceae</taxon>
        <taxon>Thermanaerosceptrum</taxon>
    </lineage>
</organism>
<evidence type="ECO:0000256" key="1">
    <source>
        <dbReference type="ARBA" id="ARBA00022630"/>
    </source>
</evidence>
<dbReference type="KEGG" id="tfr:BR63_11900"/>
<dbReference type="GO" id="GO:0009331">
    <property type="term" value="C:glycerol-3-phosphate dehydrogenase (FAD) complex"/>
    <property type="evidence" value="ECO:0007669"/>
    <property type="project" value="InterPro"/>
</dbReference>
<feature type="domain" description="FAD-dependent oxidoreductase 2 FAD-binding" evidence="4">
    <location>
        <begin position="3"/>
        <end position="405"/>
    </location>
</feature>
<sequence length="427" mass="47012">MYDVIVIGAGLAGLMAAAAAAELNKKVLVVAKGRGNLYSASGYIDFLGYYPTDRRQPLENVTRALEDIVENNPQHPYALLGKEKIDQAFRFFLEVMNRAGYPYGGSWQKNRIHPTAAGALAPTSLVPQRSCLDLASYQDILVVGFREMLDFYPFYAADNLREQFYLQGEKKLVRAVWLDLGLSQERELNSYDLAVALEDEAVRFRLAEQLRVKVSEHTLVILPAVLGVRKWNRVQDHLQRMLACTFLEIPTLPPSVTGMRLAESLMGYLEQRGVEFQLGYPVTGALQEGKRCTGVKIATASGRIQVKEARTFVLATGGILGGGLRVKPYSITEEIFKIKIEMPKEISHQDFFAPQGQPLSRTGVKVNSLLQPITAQGEPILTNVFVAGKNLTGYDPFVEKSGNGVALVSGYAAGWLAGKGAFSYEAV</sequence>
<reference evidence="5 6" key="1">
    <citation type="journal article" date="2019" name="Front. Microbiol.">
        <title>Thermoanaerosceptrum fracticalcis gen. nov. sp. nov., a Novel Fumarate-Fermenting Microorganism From a Deep Fractured Carbonate Aquifer of the US Great Basin.</title>
        <authorList>
            <person name="Hamilton-Brehm S.D."/>
            <person name="Stewart L.E."/>
            <person name="Zavarin M."/>
            <person name="Caldwell M."/>
            <person name="Lawson P.A."/>
            <person name="Onstott T.C."/>
            <person name="Grzymski J."/>
            <person name="Neveux I."/>
            <person name="Lollar B.S."/>
            <person name="Russell C.E."/>
            <person name="Moser D.P."/>
        </authorList>
    </citation>
    <scope>NUCLEOTIDE SEQUENCE [LARGE SCALE GENOMIC DNA]</scope>
    <source>
        <strain evidence="5 6">DRI-13</strain>
    </source>
</reference>
<evidence type="ECO:0000259" key="4">
    <source>
        <dbReference type="Pfam" id="PF00890"/>
    </source>
</evidence>
<dbReference type="PANTHER" id="PTHR43400">
    <property type="entry name" value="FUMARATE REDUCTASE"/>
    <property type="match status" value="1"/>
</dbReference>
<keyword evidence="1" id="KW-0285">Flavoprotein</keyword>
<dbReference type="EC" id="1.1.5.3" evidence="5"/>
<name>A0A7G6E4E9_THEFR</name>
<proteinExistence type="predicted"/>